<dbReference type="GO" id="GO:0003700">
    <property type="term" value="F:DNA-binding transcription factor activity"/>
    <property type="evidence" value="ECO:0007669"/>
    <property type="project" value="TreeGrafter"/>
</dbReference>
<dbReference type="Pfam" id="PF00440">
    <property type="entry name" value="TetR_N"/>
    <property type="match status" value="1"/>
</dbReference>
<dbReference type="PANTHER" id="PTHR30055">
    <property type="entry name" value="HTH-TYPE TRANSCRIPTIONAL REGULATOR RUTR"/>
    <property type="match status" value="1"/>
</dbReference>
<protein>
    <submittedName>
        <fullName evidence="6">TetR/AcrR family transcriptional regulator</fullName>
    </submittedName>
</protein>
<proteinExistence type="predicted"/>
<dbReference type="PROSITE" id="PS01081">
    <property type="entry name" value="HTH_TETR_1"/>
    <property type="match status" value="1"/>
</dbReference>
<evidence type="ECO:0000259" key="5">
    <source>
        <dbReference type="PROSITE" id="PS50977"/>
    </source>
</evidence>
<dbReference type="InterPro" id="IPR039536">
    <property type="entry name" value="TetR_C_Proteobacteria"/>
</dbReference>
<dbReference type="PROSITE" id="PS50977">
    <property type="entry name" value="HTH_TETR_2"/>
    <property type="match status" value="1"/>
</dbReference>
<dbReference type="FunFam" id="1.10.10.60:FF:000141">
    <property type="entry name" value="TetR family transcriptional regulator"/>
    <property type="match status" value="1"/>
</dbReference>
<dbReference type="InterPro" id="IPR023772">
    <property type="entry name" value="DNA-bd_HTH_TetR-type_CS"/>
</dbReference>
<evidence type="ECO:0000256" key="4">
    <source>
        <dbReference type="PROSITE-ProRule" id="PRU00335"/>
    </source>
</evidence>
<keyword evidence="1" id="KW-0805">Transcription regulation</keyword>
<keyword evidence="3" id="KW-0804">Transcription</keyword>
<dbReference type="GO" id="GO:0000976">
    <property type="term" value="F:transcription cis-regulatory region binding"/>
    <property type="evidence" value="ECO:0007669"/>
    <property type="project" value="TreeGrafter"/>
</dbReference>
<dbReference type="InterPro" id="IPR050109">
    <property type="entry name" value="HTH-type_TetR-like_transc_reg"/>
</dbReference>
<organism evidence="6 7">
    <name type="scientific">Nocardiopsis eucommiae</name>
    <dbReference type="NCBI Taxonomy" id="2831970"/>
    <lineage>
        <taxon>Bacteria</taxon>
        <taxon>Bacillati</taxon>
        <taxon>Actinomycetota</taxon>
        <taxon>Actinomycetes</taxon>
        <taxon>Streptosporangiales</taxon>
        <taxon>Nocardiopsidaceae</taxon>
        <taxon>Nocardiopsis</taxon>
    </lineage>
</organism>
<dbReference type="Gene3D" id="1.10.357.10">
    <property type="entry name" value="Tetracycline Repressor, domain 2"/>
    <property type="match status" value="1"/>
</dbReference>
<evidence type="ECO:0000256" key="2">
    <source>
        <dbReference type="ARBA" id="ARBA00023125"/>
    </source>
</evidence>
<gene>
    <name evidence="6" type="ORF">KGD82_21850</name>
</gene>
<keyword evidence="7" id="KW-1185">Reference proteome</keyword>
<dbReference type="InterPro" id="IPR001647">
    <property type="entry name" value="HTH_TetR"/>
</dbReference>
<feature type="DNA-binding region" description="H-T-H motif" evidence="4">
    <location>
        <begin position="37"/>
        <end position="56"/>
    </location>
</feature>
<dbReference type="PRINTS" id="PR00455">
    <property type="entry name" value="HTHTETR"/>
</dbReference>
<keyword evidence="2 4" id="KW-0238">DNA-binding</keyword>
<dbReference type="Proteomes" id="UP000682416">
    <property type="component" value="Chromosome"/>
</dbReference>
<sequence length="218" mass="23344">MTDTCGDGRERRSAVKREAITEAALRVFLREGYARASVDAIAADAGVSKRTIYNHFEDKQQLFLTIVTQSSATLAADHAEATARHLASATDARTALVGFEDEWLSPLGRRADHTALVRLLIGEATHFPEAARAWSDSGSERVVASLAAHLRGLADRGLLEITEGGEEAAAGHYLALVRGPANSRSFFGALPLTDGERIATVRSGVDAFLRIHGPGRGR</sequence>
<evidence type="ECO:0000256" key="3">
    <source>
        <dbReference type="ARBA" id="ARBA00023163"/>
    </source>
</evidence>
<dbReference type="SUPFAM" id="SSF46689">
    <property type="entry name" value="Homeodomain-like"/>
    <property type="match status" value="1"/>
</dbReference>
<dbReference type="PANTHER" id="PTHR30055:SF146">
    <property type="entry name" value="HTH-TYPE TRANSCRIPTIONAL DUAL REGULATOR CECR"/>
    <property type="match status" value="1"/>
</dbReference>
<dbReference type="KEGG" id="nec:KGD82_21850"/>
<dbReference type="AlphaFoldDB" id="A0A975L8B6"/>
<dbReference type="Pfam" id="PF14246">
    <property type="entry name" value="TetR_C_7"/>
    <property type="match status" value="1"/>
</dbReference>
<dbReference type="EMBL" id="CP074402">
    <property type="protein sequence ID" value="QVJ00956.1"/>
    <property type="molecule type" value="Genomic_DNA"/>
</dbReference>
<evidence type="ECO:0000313" key="6">
    <source>
        <dbReference type="EMBL" id="QVJ00956.1"/>
    </source>
</evidence>
<reference evidence="6" key="1">
    <citation type="submission" date="2021-05" db="EMBL/GenBank/DDBJ databases">
        <authorList>
            <person name="Kaiqin L."/>
            <person name="Jian G."/>
        </authorList>
    </citation>
    <scope>NUCLEOTIDE SEQUENCE</scope>
    <source>
        <strain evidence="6">HDS5</strain>
    </source>
</reference>
<feature type="domain" description="HTH tetR-type" evidence="5">
    <location>
        <begin position="14"/>
        <end position="74"/>
    </location>
</feature>
<evidence type="ECO:0000256" key="1">
    <source>
        <dbReference type="ARBA" id="ARBA00023015"/>
    </source>
</evidence>
<accession>A0A975L8B6</accession>
<evidence type="ECO:0000313" key="7">
    <source>
        <dbReference type="Proteomes" id="UP000682416"/>
    </source>
</evidence>
<name>A0A975L8B6_9ACTN</name>
<dbReference type="InterPro" id="IPR009057">
    <property type="entry name" value="Homeodomain-like_sf"/>
</dbReference>
<dbReference type="GO" id="GO:0045892">
    <property type="term" value="P:negative regulation of DNA-templated transcription"/>
    <property type="evidence" value="ECO:0007669"/>
    <property type="project" value="UniProtKB-ARBA"/>
</dbReference>